<keyword evidence="1" id="KW-0812">Transmembrane</keyword>
<proteinExistence type="predicted"/>
<keyword evidence="1" id="KW-0472">Membrane</keyword>
<dbReference type="EMBL" id="UINC01198685">
    <property type="protein sequence ID" value="SVE16757.1"/>
    <property type="molecule type" value="Genomic_DNA"/>
</dbReference>
<accession>A0A383B9E6</accession>
<feature type="transmembrane region" description="Helical" evidence="1">
    <location>
        <begin position="40"/>
        <end position="60"/>
    </location>
</feature>
<gene>
    <name evidence="2" type="ORF">METZ01_LOCUS469611</name>
</gene>
<protein>
    <submittedName>
        <fullName evidence="2">Uncharacterized protein</fullName>
    </submittedName>
</protein>
<evidence type="ECO:0000256" key="1">
    <source>
        <dbReference type="SAM" id="Phobius"/>
    </source>
</evidence>
<reference evidence="2" key="1">
    <citation type="submission" date="2018-05" db="EMBL/GenBank/DDBJ databases">
        <authorList>
            <person name="Lanie J.A."/>
            <person name="Ng W.-L."/>
            <person name="Kazmierczak K.M."/>
            <person name="Andrzejewski T.M."/>
            <person name="Davidsen T.M."/>
            <person name="Wayne K.J."/>
            <person name="Tettelin H."/>
            <person name="Glass J.I."/>
            <person name="Rusch D."/>
            <person name="Podicherti R."/>
            <person name="Tsui H.-C.T."/>
            <person name="Winkler M.E."/>
        </authorList>
    </citation>
    <scope>NUCLEOTIDE SEQUENCE</scope>
</reference>
<evidence type="ECO:0000313" key="2">
    <source>
        <dbReference type="EMBL" id="SVE16757.1"/>
    </source>
</evidence>
<name>A0A383B9E6_9ZZZZ</name>
<organism evidence="2">
    <name type="scientific">marine metagenome</name>
    <dbReference type="NCBI Taxonomy" id="408172"/>
    <lineage>
        <taxon>unclassified sequences</taxon>
        <taxon>metagenomes</taxon>
        <taxon>ecological metagenomes</taxon>
    </lineage>
</organism>
<dbReference type="AlphaFoldDB" id="A0A383B9E6"/>
<sequence>MKKNKILFVFGAAIFAIMTYFTMGEIFRMFDGKSVLVMEIFSAVLASIITVASMVVMINFQTEQEKEKEFSGKVFEQKLTCYTDILNDIFVSDDDNIIEEKEIQNLENKIGSACLLANKYTVAVFSQFIFQLKVYGVVYFRSLTTIQKDDFCKIVREEKEKAISESLLCERKHALELDPQGNERDYFVTLD</sequence>
<keyword evidence="1" id="KW-1133">Transmembrane helix</keyword>
<feature type="non-terminal residue" evidence="2">
    <location>
        <position position="191"/>
    </location>
</feature>